<evidence type="ECO:0000313" key="4">
    <source>
        <dbReference type="EMBL" id="SFA38751.1"/>
    </source>
</evidence>
<evidence type="ECO:0000256" key="1">
    <source>
        <dbReference type="ARBA" id="ARBA00006328"/>
    </source>
</evidence>
<dbReference type="InterPro" id="IPR036291">
    <property type="entry name" value="NAD(P)-bd_dom_sf"/>
</dbReference>
<reference evidence="5" key="1">
    <citation type="submission" date="2016-10" db="EMBL/GenBank/DDBJ databases">
        <authorList>
            <person name="Varghese N."/>
            <person name="Submissions S."/>
        </authorList>
    </citation>
    <scope>NUCLEOTIDE SEQUENCE [LARGE SCALE GENOMIC DNA]</scope>
    <source>
        <strain evidence="5">DSM 18130</strain>
    </source>
</reference>
<protein>
    <submittedName>
        <fullName evidence="4">NmrA-like family protein</fullName>
    </submittedName>
</protein>
<dbReference type="InterPro" id="IPR008030">
    <property type="entry name" value="NmrA-like"/>
</dbReference>
<dbReference type="Gene3D" id="3.90.25.10">
    <property type="entry name" value="UDP-galactose 4-epimerase, domain 1"/>
    <property type="match status" value="1"/>
</dbReference>
<dbReference type="SUPFAM" id="SSF51735">
    <property type="entry name" value="NAD(P)-binding Rossmann-fold domains"/>
    <property type="match status" value="1"/>
</dbReference>
<evidence type="ECO:0000259" key="3">
    <source>
        <dbReference type="Pfam" id="PF05368"/>
    </source>
</evidence>
<dbReference type="OrthoDB" id="9798669at2"/>
<dbReference type="AlphaFoldDB" id="A0A1I0SGV5"/>
<dbReference type="CDD" id="cd05251">
    <property type="entry name" value="NmrA_like_SDR_a"/>
    <property type="match status" value="1"/>
</dbReference>
<dbReference type="RefSeq" id="WP_090979473.1">
    <property type="nucleotide sequence ID" value="NZ_FOJM01000001.1"/>
</dbReference>
<dbReference type="Pfam" id="PF05368">
    <property type="entry name" value="NmrA"/>
    <property type="match status" value="1"/>
</dbReference>
<sequence length="325" mass="36643">MLYHTIENQSTSKKEKPVVTIVGILGKQGYSVAHTLLESGAYHIRGITRRVDVPEAVKLTDQGVELIGLPLIPGYKKEFTEALRGTDSLFLMTPNIAPPATYEFDLGKELADAAVEAGVQQIIFSSLENVDKLTNGKLFAPHFTDKARVEAYIRTLPVRSSFIYMAFFFTNLMEFYTPQLIGDTLVFPIYLPKDFAAPFVDPLTATGPAVLEMLSNPDQYDGKSLPVIGDIISPQEMVDTFTKVTGIKAEYSSAYERHEMLRHFPEFASNEILVREILGMAEFAVEYGYFSKDRDLEWSRRIDPGTLNWEGFLRKTNWKGQKLVY</sequence>
<dbReference type="PANTHER" id="PTHR42748">
    <property type="entry name" value="NITROGEN METABOLITE REPRESSION PROTEIN NMRA FAMILY MEMBER"/>
    <property type="match status" value="1"/>
</dbReference>
<keyword evidence="5" id="KW-1185">Reference proteome</keyword>
<name>A0A1I0SGV5_9SPHI</name>
<dbReference type="InterPro" id="IPR051164">
    <property type="entry name" value="NmrA-like_oxidored"/>
</dbReference>
<accession>A0A1I0SGV5</accession>
<gene>
    <name evidence="4" type="ORF">SAMN04488511_101279</name>
</gene>
<proteinExistence type="inferred from homology"/>
<evidence type="ECO:0000256" key="2">
    <source>
        <dbReference type="ARBA" id="ARBA00022857"/>
    </source>
</evidence>
<organism evidence="4 5">
    <name type="scientific">Pedobacter suwonensis</name>
    <dbReference type="NCBI Taxonomy" id="332999"/>
    <lineage>
        <taxon>Bacteria</taxon>
        <taxon>Pseudomonadati</taxon>
        <taxon>Bacteroidota</taxon>
        <taxon>Sphingobacteriia</taxon>
        <taxon>Sphingobacteriales</taxon>
        <taxon>Sphingobacteriaceae</taxon>
        <taxon>Pedobacter</taxon>
    </lineage>
</organism>
<keyword evidence="2" id="KW-0521">NADP</keyword>
<dbReference type="PANTHER" id="PTHR42748:SF7">
    <property type="entry name" value="NMRA LIKE REDOX SENSOR 1-RELATED"/>
    <property type="match status" value="1"/>
</dbReference>
<evidence type="ECO:0000313" key="5">
    <source>
        <dbReference type="Proteomes" id="UP000198836"/>
    </source>
</evidence>
<dbReference type="Gene3D" id="3.40.50.720">
    <property type="entry name" value="NAD(P)-binding Rossmann-like Domain"/>
    <property type="match status" value="1"/>
</dbReference>
<dbReference type="EMBL" id="FOJM01000001">
    <property type="protein sequence ID" value="SFA38751.1"/>
    <property type="molecule type" value="Genomic_DNA"/>
</dbReference>
<comment type="similarity">
    <text evidence="1">Belongs to the NmrA-type oxidoreductase family.</text>
</comment>
<dbReference type="STRING" id="332999.SAMN04488511_101279"/>
<feature type="domain" description="NmrA-like" evidence="3">
    <location>
        <begin position="16"/>
        <end position="312"/>
    </location>
</feature>
<dbReference type="Proteomes" id="UP000198836">
    <property type="component" value="Unassembled WGS sequence"/>
</dbReference>